<feature type="non-terminal residue" evidence="1">
    <location>
        <position position="1"/>
    </location>
</feature>
<comment type="caution">
    <text evidence="1">The sequence shown here is derived from an EMBL/GenBank/DDBJ whole genome shotgun (WGS) entry which is preliminary data.</text>
</comment>
<proteinExistence type="predicted"/>
<dbReference type="Proteomes" id="UP001377160">
    <property type="component" value="Unassembled WGS sequence"/>
</dbReference>
<evidence type="ECO:0000313" key="1">
    <source>
        <dbReference type="EMBL" id="MEL0611339.1"/>
    </source>
</evidence>
<sequence length="76" mass="9247">NKKLQFQENLMGLLFMVYSVREICRKLDINPKTFYDHVDHIESRCRRKLAMIDPPWVNHAKDYQFASHYQRLHPQS</sequence>
<name>A0ABU9G118_9VIBR</name>
<accession>A0ABU9G118</accession>
<protein>
    <submittedName>
        <fullName evidence="1">Lactate dehydrogenase</fullName>
    </submittedName>
</protein>
<feature type="non-terminal residue" evidence="1">
    <location>
        <position position="76"/>
    </location>
</feature>
<evidence type="ECO:0000313" key="2">
    <source>
        <dbReference type="Proteomes" id="UP001377160"/>
    </source>
</evidence>
<keyword evidence="2" id="KW-1185">Reference proteome</keyword>
<organism evidence="1 2">
    <name type="scientific">Vibrio echinoideorum</name>
    <dbReference type="NCBI Taxonomy" id="2100116"/>
    <lineage>
        <taxon>Bacteria</taxon>
        <taxon>Pseudomonadati</taxon>
        <taxon>Pseudomonadota</taxon>
        <taxon>Gammaproteobacteria</taxon>
        <taxon>Vibrionales</taxon>
        <taxon>Vibrionaceae</taxon>
        <taxon>Vibrio</taxon>
    </lineage>
</organism>
<reference evidence="1 2" key="1">
    <citation type="submission" date="2024-02" db="EMBL/GenBank/DDBJ databases">
        <title>Bacteria isolated from the canopy kelp, Nereocystis luetkeana.</title>
        <authorList>
            <person name="Pfister C.A."/>
            <person name="Younker I.T."/>
            <person name="Light S.H."/>
        </authorList>
    </citation>
    <scope>NUCLEOTIDE SEQUENCE [LARGE SCALE GENOMIC DNA]</scope>
    <source>
        <strain evidence="1 2">TI.1.15</strain>
    </source>
</reference>
<gene>
    <name evidence="1" type="ORF">V8Z71_23855</name>
</gene>
<dbReference type="EMBL" id="JBANDX010000113">
    <property type="protein sequence ID" value="MEL0611339.1"/>
    <property type="molecule type" value="Genomic_DNA"/>
</dbReference>